<evidence type="ECO:0000313" key="1">
    <source>
        <dbReference type="EMBL" id="GAA5175162.1"/>
    </source>
</evidence>
<name>A0ABP9RD35_9PSEU</name>
<organism evidence="1 2">
    <name type="scientific">Pseudonocardia eucalypti</name>
    <dbReference type="NCBI Taxonomy" id="648755"/>
    <lineage>
        <taxon>Bacteria</taxon>
        <taxon>Bacillati</taxon>
        <taxon>Actinomycetota</taxon>
        <taxon>Actinomycetes</taxon>
        <taxon>Pseudonocardiales</taxon>
        <taxon>Pseudonocardiaceae</taxon>
        <taxon>Pseudonocardia</taxon>
    </lineage>
</organism>
<dbReference type="InterPro" id="IPR009003">
    <property type="entry name" value="Peptidase_S1_PA"/>
</dbReference>
<comment type="caution">
    <text evidence="1">The sequence shown here is derived from an EMBL/GenBank/DDBJ whole genome shotgun (WGS) entry which is preliminary data.</text>
</comment>
<gene>
    <name evidence="1" type="ORF">GCM10023321_80660</name>
</gene>
<reference evidence="2" key="1">
    <citation type="journal article" date="2019" name="Int. J. Syst. Evol. Microbiol.">
        <title>The Global Catalogue of Microorganisms (GCM) 10K type strain sequencing project: providing services to taxonomists for standard genome sequencing and annotation.</title>
        <authorList>
            <consortium name="The Broad Institute Genomics Platform"/>
            <consortium name="The Broad Institute Genome Sequencing Center for Infectious Disease"/>
            <person name="Wu L."/>
            <person name="Ma J."/>
        </authorList>
    </citation>
    <scope>NUCLEOTIDE SEQUENCE [LARGE SCALE GENOMIC DNA]</scope>
    <source>
        <strain evidence="2">JCM 18303</strain>
    </source>
</reference>
<accession>A0ABP9RD35</accession>
<dbReference type="Pfam" id="PF13365">
    <property type="entry name" value="Trypsin_2"/>
    <property type="match status" value="1"/>
</dbReference>
<proteinExistence type="predicted"/>
<dbReference type="RefSeq" id="WP_345703541.1">
    <property type="nucleotide sequence ID" value="NZ_BAABJP010000063.1"/>
</dbReference>
<evidence type="ECO:0008006" key="3">
    <source>
        <dbReference type="Google" id="ProtNLM"/>
    </source>
</evidence>
<dbReference type="SUPFAM" id="SSF50494">
    <property type="entry name" value="Trypsin-like serine proteases"/>
    <property type="match status" value="1"/>
</dbReference>
<evidence type="ECO:0000313" key="2">
    <source>
        <dbReference type="Proteomes" id="UP001428817"/>
    </source>
</evidence>
<dbReference type="EMBL" id="BAABJP010000063">
    <property type="protein sequence ID" value="GAA5175162.1"/>
    <property type="molecule type" value="Genomic_DNA"/>
</dbReference>
<protein>
    <recommendedName>
        <fullName evidence="3">Serine protease</fullName>
    </recommendedName>
</protein>
<sequence length="166" mass="16731">MKPTSSRLRRCVPPVRTSFGVLGTAVVVGHGLALTALDVVAPEPAELTLGIGPGLPVLAVETEAASELALLVVPGLAGPALRPREEPAWVGEHLLLPGYPGGYWAVGQGTVASAALGHFSLRGSFSPGTPALDVAGCLVGITTSGTRCAGPPRLTGFLDQLLAVAL</sequence>
<dbReference type="Proteomes" id="UP001428817">
    <property type="component" value="Unassembled WGS sequence"/>
</dbReference>
<keyword evidence="2" id="KW-1185">Reference proteome</keyword>